<dbReference type="EMBL" id="CP048000">
    <property type="protein sequence ID" value="QHQ60707.1"/>
    <property type="molecule type" value="Genomic_DNA"/>
</dbReference>
<feature type="transmembrane region" description="Helical" evidence="1">
    <location>
        <begin position="60"/>
        <end position="80"/>
    </location>
</feature>
<evidence type="ECO:0000313" key="3">
    <source>
        <dbReference type="Proteomes" id="UP000464314"/>
    </source>
</evidence>
<evidence type="ECO:0000256" key="1">
    <source>
        <dbReference type="SAM" id="Phobius"/>
    </source>
</evidence>
<sequence>MKDLKRYTTVLKIIIFLLVINIIVGGNFVFTVLAYIFTCLLMIIRTLMVPSESKIKKYLILLYIVIMSLQITFISLATFQPDHSELQRFLDRLFGAAVIWFPFLIERFVTINKYSSFYLPSAQEVSSISFADIKSGRDKIINTMETVTKAGKAFSVENLKEIKNDLHRHNSFQYINKGVLTKEYFEEAEKWLEDRHIYIILSNTGSPASEIISTFTRKQYNHASLSFDPELKTIISYNGGERVYPPGLNYEMLDFFNKKADASILVYKLPCTQEQKTIILDKVKEINRDGSAYNLMGLVLRYSHKPNIMFCSQFVYKMLNFAGIAYFEKRDGEVKPTDLIEMDYYRRLQFVYEMKLNEN</sequence>
<dbReference type="AlphaFoldDB" id="A0A6P1TK89"/>
<keyword evidence="1" id="KW-0812">Transmembrane</keyword>
<keyword evidence="3" id="KW-1185">Reference proteome</keyword>
<reference evidence="2 3" key="1">
    <citation type="submission" date="2020-01" db="EMBL/GenBank/DDBJ databases">
        <title>Genome analysis of Anaerocolumna sp. CBA3638.</title>
        <authorList>
            <person name="Kim J."/>
            <person name="Roh S.W."/>
        </authorList>
    </citation>
    <scope>NUCLEOTIDE SEQUENCE [LARGE SCALE GENOMIC DNA]</scope>
    <source>
        <strain evidence="2 3">CBA3638</strain>
    </source>
</reference>
<dbReference type="InterPro" id="IPR038765">
    <property type="entry name" value="Papain-like_cys_pep_sf"/>
</dbReference>
<dbReference type="SUPFAM" id="SSF54001">
    <property type="entry name" value="Cysteine proteinases"/>
    <property type="match status" value="1"/>
</dbReference>
<gene>
    <name evidence="2" type="ORF">Ana3638_07910</name>
</gene>
<dbReference type="RefSeq" id="WP_161837541.1">
    <property type="nucleotide sequence ID" value="NZ_CP048000.1"/>
</dbReference>
<dbReference type="Gene3D" id="3.90.1720.10">
    <property type="entry name" value="endopeptidase domain like (from Nostoc punctiforme)"/>
    <property type="match status" value="1"/>
</dbReference>
<dbReference type="Proteomes" id="UP000464314">
    <property type="component" value="Chromosome"/>
</dbReference>
<accession>A0A6P1TK89</accession>
<organism evidence="2 3">
    <name type="scientific">Anaerocolumna sedimenticola</name>
    <dbReference type="NCBI Taxonomy" id="2696063"/>
    <lineage>
        <taxon>Bacteria</taxon>
        <taxon>Bacillati</taxon>
        <taxon>Bacillota</taxon>
        <taxon>Clostridia</taxon>
        <taxon>Lachnospirales</taxon>
        <taxon>Lachnospiraceae</taxon>
        <taxon>Anaerocolumna</taxon>
    </lineage>
</organism>
<dbReference type="KEGG" id="anr:Ana3638_07910"/>
<evidence type="ECO:0000313" key="2">
    <source>
        <dbReference type="EMBL" id="QHQ60707.1"/>
    </source>
</evidence>
<proteinExistence type="predicted"/>
<keyword evidence="1" id="KW-1133">Transmembrane helix</keyword>
<protein>
    <submittedName>
        <fullName evidence="2">Uncharacterized protein</fullName>
    </submittedName>
</protein>
<keyword evidence="1" id="KW-0472">Membrane</keyword>
<name>A0A6P1TK89_9FIRM</name>